<sequence length="218" mass="24902">MLKWMTEIDEPLSEMNNDHGELNIERLEATDELKEMSPVCQFFTSFDVILDCDSVTALPTPTQTALKTILNEVVPHYLDIKEIYINGKLIEINVTGLKKESKRLVQESLTNGIYPVIPDLYRTKNLQLPTGPRNLKYYSVNLDMIDSLHNDETEKIRDFLISSFFTSRGFISLQPTGWKLEDSLKESVTIRSFSTFAKQIVLVVDEKDMSVVGLDIYG</sequence>
<dbReference type="RefSeq" id="WP_013490517.1">
    <property type="nucleotide sequence ID" value="NC_014829.1"/>
</dbReference>
<proteinExistence type="predicted"/>
<evidence type="ECO:0000313" key="1">
    <source>
        <dbReference type="EMBL" id="ADU32187.1"/>
    </source>
</evidence>
<evidence type="ECO:0000313" key="2">
    <source>
        <dbReference type="Proteomes" id="UP000001401"/>
    </source>
</evidence>
<organism evidence="1 2">
    <name type="scientific">Evansella cellulosilytica (strain ATCC 21833 / DSM 2522 / FERM P-1141 / JCM 9156 / N-4)</name>
    <name type="common">Bacillus cellulosilyticus</name>
    <dbReference type="NCBI Taxonomy" id="649639"/>
    <lineage>
        <taxon>Bacteria</taxon>
        <taxon>Bacillati</taxon>
        <taxon>Bacillota</taxon>
        <taxon>Bacilli</taxon>
        <taxon>Bacillales</taxon>
        <taxon>Bacillaceae</taxon>
        <taxon>Evansella</taxon>
    </lineage>
</organism>
<protein>
    <submittedName>
        <fullName evidence="1">Uncharacterized protein</fullName>
    </submittedName>
</protein>
<reference evidence="1 2" key="1">
    <citation type="submission" date="2010-12" db="EMBL/GenBank/DDBJ databases">
        <title>Complete sequence of Bacillus cellulosilyticus DSM 2522.</title>
        <authorList>
            <consortium name="US DOE Joint Genome Institute"/>
            <person name="Lucas S."/>
            <person name="Copeland A."/>
            <person name="Lapidus A."/>
            <person name="Cheng J.-F."/>
            <person name="Bruce D."/>
            <person name="Goodwin L."/>
            <person name="Pitluck S."/>
            <person name="Chertkov O."/>
            <person name="Detter J.C."/>
            <person name="Han C."/>
            <person name="Tapia R."/>
            <person name="Land M."/>
            <person name="Hauser L."/>
            <person name="Jeffries C."/>
            <person name="Kyrpides N."/>
            <person name="Ivanova N."/>
            <person name="Mikhailova N."/>
            <person name="Brumm P."/>
            <person name="Mead D."/>
            <person name="Woyke T."/>
        </authorList>
    </citation>
    <scope>NUCLEOTIDE SEQUENCE [LARGE SCALE GENOMIC DNA]</scope>
    <source>
        <strain evidence="2">ATCC 21833 / DSM 2522 / FERM P-1141 / JCM 9156 / N-4</strain>
    </source>
</reference>
<dbReference type="HOGENOM" id="CLU_1232980_0_0_9"/>
<dbReference type="Proteomes" id="UP000001401">
    <property type="component" value="Chromosome"/>
</dbReference>
<gene>
    <name evidence="1" type="ordered locus">Bcell_3953</name>
</gene>
<dbReference type="KEGG" id="bco:Bcell_3953"/>
<dbReference type="OrthoDB" id="2625187at2"/>
<name>E6TVQ9_EVAC2</name>
<dbReference type="AlphaFoldDB" id="E6TVQ9"/>
<dbReference type="STRING" id="649639.Bcell_3953"/>
<dbReference type="EMBL" id="CP002394">
    <property type="protein sequence ID" value="ADU32187.1"/>
    <property type="molecule type" value="Genomic_DNA"/>
</dbReference>
<keyword evidence="2" id="KW-1185">Reference proteome</keyword>
<accession>E6TVQ9</accession>
<dbReference type="eggNOG" id="ENOG502ZFJ6">
    <property type="taxonomic scope" value="Bacteria"/>
</dbReference>